<dbReference type="Proteomes" id="UP000276133">
    <property type="component" value="Unassembled WGS sequence"/>
</dbReference>
<dbReference type="AlphaFoldDB" id="A0A3M7QC57"/>
<accession>A0A3M7QC57</accession>
<gene>
    <name evidence="1" type="ORF">BpHYR1_039918</name>
</gene>
<evidence type="ECO:0000313" key="1">
    <source>
        <dbReference type="EMBL" id="RNA08764.1"/>
    </source>
</evidence>
<comment type="caution">
    <text evidence="1">The sequence shown here is derived from an EMBL/GenBank/DDBJ whole genome shotgun (WGS) entry which is preliminary data.</text>
</comment>
<proteinExistence type="predicted"/>
<reference evidence="1 2" key="1">
    <citation type="journal article" date="2018" name="Sci. Rep.">
        <title>Genomic signatures of local adaptation to the degree of environmental predictability in rotifers.</title>
        <authorList>
            <person name="Franch-Gras L."/>
            <person name="Hahn C."/>
            <person name="Garcia-Roger E.M."/>
            <person name="Carmona M.J."/>
            <person name="Serra M."/>
            <person name="Gomez A."/>
        </authorList>
    </citation>
    <scope>NUCLEOTIDE SEQUENCE [LARGE SCALE GENOMIC DNA]</scope>
    <source>
        <strain evidence="1">HYR1</strain>
    </source>
</reference>
<name>A0A3M7QC57_BRAPC</name>
<sequence length="68" mass="7910">MPSYSQMITTVWPTLFNESLPNILRRERCQGCRSFQQLVGVLADRVDRDARVDDELDFDTAKIDLYSI</sequence>
<keyword evidence="2" id="KW-1185">Reference proteome</keyword>
<dbReference type="EMBL" id="REGN01006640">
    <property type="protein sequence ID" value="RNA08764.1"/>
    <property type="molecule type" value="Genomic_DNA"/>
</dbReference>
<protein>
    <submittedName>
        <fullName evidence="1">Uncharacterized protein</fullName>
    </submittedName>
</protein>
<organism evidence="1 2">
    <name type="scientific">Brachionus plicatilis</name>
    <name type="common">Marine rotifer</name>
    <name type="synonym">Brachionus muelleri</name>
    <dbReference type="NCBI Taxonomy" id="10195"/>
    <lineage>
        <taxon>Eukaryota</taxon>
        <taxon>Metazoa</taxon>
        <taxon>Spiralia</taxon>
        <taxon>Gnathifera</taxon>
        <taxon>Rotifera</taxon>
        <taxon>Eurotatoria</taxon>
        <taxon>Monogononta</taxon>
        <taxon>Pseudotrocha</taxon>
        <taxon>Ploima</taxon>
        <taxon>Brachionidae</taxon>
        <taxon>Brachionus</taxon>
    </lineage>
</organism>
<evidence type="ECO:0000313" key="2">
    <source>
        <dbReference type="Proteomes" id="UP000276133"/>
    </source>
</evidence>